<feature type="domain" description="PAS" evidence="12">
    <location>
        <begin position="149"/>
        <end position="218"/>
    </location>
</feature>
<dbReference type="SUPFAM" id="SSF55874">
    <property type="entry name" value="ATPase domain of HSP90 chaperone/DNA topoisomerase II/histidine kinase"/>
    <property type="match status" value="1"/>
</dbReference>
<dbReference type="CDD" id="cd00156">
    <property type="entry name" value="REC"/>
    <property type="match status" value="2"/>
</dbReference>
<dbReference type="InterPro" id="IPR000700">
    <property type="entry name" value="PAS-assoc_C"/>
</dbReference>
<dbReference type="eggNOG" id="COG3852">
    <property type="taxonomic scope" value="Bacteria"/>
</dbReference>
<dbReference type="Pfam" id="PF00512">
    <property type="entry name" value="HisKA"/>
    <property type="match status" value="1"/>
</dbReference>
<dbReference type="SMART" id="SM00388">
    <property type="entry name" value="HisKA"/>
    <property type="match status" value="1"/>
</dbReference>
<dbReference type="GO" id="GO:0006355">
    <property type="term" value="P:regulation of DNA-templated transcription"/>
    <property type="evidence" value="ECO:0007669"/>
    <property type="project" value="InterPro"/>
</dbReference>
<sequence>MNSSQPAGDGIRRVRIIHLEDNLLDRELVAAMLENNGIDCEMVYAQDRETFQTLLEKEEADLIISDFSLPGYDGGRALELAREMREEVPFIFFSGTLGEEAAVESLRNGATDYILKQRPERLVAAVRRALKDAAARRARERMVEELHERDGLLRNIMENVEDLVSVVDLQGRVVLSSPSHRKLFGMATPAIGSDFLAHVHPIDQDRIKGVFERTIEEGSGRAVEYRMLLPDGGVRFLEARGKTMSDPGGGKQSVLWVARDITERRLAEQQILEQAALLDEARDAICVNDLDQRILFWNKSAERLYGWNANEALGRNANQLLCQDRVALMALKTLIQKGEWHGELHQSTRAGMHLVVASRWTLIRDEIGAPKSILVINTDITESKKAEQKIEEQAALLDKARDAILVCDLNQSIVYWNEGASRLYGWAPEEAVGRQVHEILFGKEPADWTGIRRAVKEKGEWIGELRQQTRQGRELVVQCRQTLVLDASGLPTSVLYINSDITEQKKMEAQFLRTQRMESIGALAGGIAHDLNNVLGPIMMAVEVIQNDPRNPGNKGLLELVGTSAKRGSELVKQILSFARGIDGEKTILKMPQLVSEVVKLASDTFPRDITVRSKVAENLPQVEGDATQMHQILLNLFVNARDAMTRGGSISIDVGAVTLDRRLTKFYRDPVSGQFVEIKVSDTGSGIPADVLPKIFEPFFTTKEAGKGTGLGLSTVLGIVKAHGGFLEVASEAGKGTTFFIYLPATGIKTPADAQDEGPESLHGHNEEILIVDDESAILEITRETLAAYNYRVLATNSGDEAVSLFAQHQTEIDLVITDILMPGMDGPALIHALRRMKPDVRLIAVSGVPSNAQRAEVQTFLKKPYNTATLLKAVRTVLDS</sequence>
<feature type="domain" description="PAS" evidence="12">
    <location>
        <begin position="389"/>
        <end position="440"/>
    </location>
</feature>
<keyword evidence="7" id="KW-0067">ATP-binding</keyword>
<dbReference type="PROSITE" id="PS50110">
    <property type="entry name" value="RESPONSE_REGULATORY"/>
    <property type="match status" value="2"/>
</dbReference>
<dbReference type="PROSITE" id="PS50113">
    <property type="entry name" value="PAC"/>
    <property type="match status" value="3"/>
</dbReference>
<keyword evidence="15" id="KW-1185">Reference proteome</keyword>
<comment type="caution">
    <text evidence="14">The sequence shown here is derived from an EMBL/GenBank/DDBJ whole genome shotgun (WGS) entry which is preliminary data.</text>
</comment>
<evidence type="ECO:0000256" key="5">
    <source>
        <dbReference type="ARBA" id="ARBA00022741"/>
    </source>
</evidence>
<dbReference type="PROSITE" id="PS50109">
    <property type="entry name" value="HIS_KIN"/>
    <property type="match status" value="1"/>
</dbReference>
<dbReference type="InterPro" id="IPR004358">
    <property type="entry name" value="Sig_transdc_His_kin-like_C"/>
</dbReference>
<dbReference type="STRING" id="497964.CfE428DRAFT_0677"/>
<evidence type="ECO:0000313" key="15">
    <source>
        <dbReference type="Proteomes" id="UP000005824"/>
    </source>
</evidence>
<dbReference type="InterPro" id="IPR036097">
    <property type="entry name" value="HisK_dim/P_sf"/>
</dbReference>
<dbReference type="Pfam" id="PF02518">
    <property type="entry name" value="HATPase_c"/>
    <property type="match status" value="1"/>
</dbReference>
<dbReference type="SMART" id="SM00091">
    <property type="entry name" value="PAS"/>
    <property type="match status" value="3"/>
</dbReference>
<name>B4CVJ0_9BACT</name>
<feature type="domain" description="Histidine kinase" evidence="10">
    <location>
        <begin position="526"/>
        <end position="748"/>
    </location>
</feature>
<dbReference type="Gene3D" id="1.10.287.130">
    <property type="match status" value="1"/>
</dbReference>
<dbReference type="GO" id="GO:0005524">
    <property type="term" value="F:ATP binding"/>
    <property type="evidence" value="ECO:0007669"/>
    <property type="project" value="UniProtKB-KW"/>
</dbReference>
<dbReference type="EMBL" id="ABVL01000002">
    <property type="protein sequence ID" value="EDY21432.1"/>
    <property type="molecule type" value="Genomic_DNA"/>
</dbReference>
<dbReference type="Gene3D" id="3.30.565.10">
    <property type="entry name" value="Histidine kinase-like ATPase, C-terminal domain"/>
    <property type="match status" value="1"/>
</dbReference>
<dbReference type="SMART" id="SM00448">
    <property type="entry name" value="REC"/>
    <property type="match status" value="2"/>
</dbReference>
<dbReference type="NCBIfam" id="TIGR00229">
    <property type="entry name" value="sensory_box"/>
    <property type="match status" value="3"/>
</dbReference>
<evidence type="ECO:0000259" key="10">
    <source>
        <dbReference type="PROSITE" id="PS50109"/>
    </source>
</evidence>
<dbReference type="PRINTS" id="PR00344">
    <property type="entry name" value="BCTRLSENSOR"/>
</dbReference>
<dbReference type="PANTHER" id="PTHR43065">
    <property type="entry name" value="SENSOR HISTIDINE KINASE"/>
    <property type="match status" value="1"/>
</dbReference>
<keyword evidence="3 9" id="KW-0597">Phosphoprotein</keyword>
<dbReference type="CDD" id="cd00130">
    <property type="entry name" value="PAS"/>
    <property type="match status" value="3"/>
</dbReference>
<evidence type="ECO:0000256" key="9">
    <source>
        <dbReference type="PROSITE-ProRule" id="PRU00169"/>
    </source>
</evidence>
<feature type="modified residue" description="4-aspartylphosphate" evidence="9">
    <location>
        <position position="820"/>
    </location>
</feature>
<dbReference type="InterPro" id="IPR003661">
    <property type="entry name" value="HisK_dim/P_dom"/>
</dbReference>
<dbReference type="InterPro" id="IPR001610">
    <property type="entry name" value="PAC"/>
</dbReference>
<dbReference type="InterPro" id="IPR003594">
    <property type="entry name" value="HATPase_dom"/>
</dbReference>
<keyword evidence="4" id="KW-0808">Transferase</keyword>
<dbReference type="eggNOG" id="COG0745">
    <property type="taxonomic scope" value="Bacteria"/>
</dbReference>
<dbReference type="SUPFAM" id="SSF47384">
    <property type="entry name" value="Homodimeric domain of signal transducing histidine kinase"/>
    <property type="match status" value="1"/>
</dbReference>
<dbReference type="SMART" id="SM00086">
    <property type="entry name" value="PAC"/>
    <property type="match status" value="3"/>
</dbReference>
<evidence type="ECO:0000313" key="14">
    <source>
        <dbReference type="EMBL" id="EDY21432.1"/>
    </source>
</evidence>
<protein>
    <recommendedName>
        <fullName evidence="2">histidine kinase</fullName>
        <ecNumber evidence="2">2.7.13.3</ecNumber>
    </recommendedName>
</protein>
<accession>B4CVJ0</accession>
<feature type="domain" description="Response regulatory" evidence="11">
    <location>
        <begin position="769"/>
        <end position="880"/>
    </location>
</feature>
<dbReference type="InterPro" id="IPR035965">
    <property type="entry name" value="PAS-like_dom_sf"/>
</dbReference>
<feature type="domain" description="PAC" evidence="13">
    <location>
        <begin position="340"/>
        <end position="392"/>
    </location>
</feature>
<dbReference type="InterPro" id="IPR013767">
    <property type="entry name" value="PAS_fold"/>
</dbReference>
<dbReference type="Gene3D" id="3.40.50.2300">
    <property type="match status" value="2"/>
</dbReference>
<evidence type="ECO:0000256" key="3">
    <source>
        <dbReference type="ARBA" id="ARBA00022553"/>
    </source>
</evidence>
<dbReference type="Proteomes" id="UP000005824">
    <property type="component" value="Unassembled WGS sequence"/>
</dbReference>
<keyword evidence="8" id="KW-0902">Two-component regulatory system</keyword>
<dbReference type="Pfam" id="PF00072">
    <property type="entry name" value="Response_reg"/>
    <property type="match status" value="2"/>
</dbReference>
<keyword evidence="6 14" id="KW-0418">Kinase</keyword>
<dbReference type="AlphaFoldDB" id="B4CVJ0"/>
<feature type="modified residue" description="4-aspartylphosphate" evidence="9">
    <location>
        <position position="66"/>
    </location>
</feature>
<dbReference type="SMART" id="SM00387">
    <property type="entry name" value="HATPase_c"/>
    <property type="match status" value="1"/>
</dbReference>
<evidence type="ECO:0000256" key="6">
    <source>
        <dbReference type="ARBA" id="ARBA00022777"/>
    </source>
</evidence>
<dbReference type="PANTHER" id="PTHR43065:SF46">
    <property type="entry name" value="C4-DICARBOXYLATE TRANSPORT SENSOR PROTEIN DCTB"/>
    <property type="match status" value="1"/>
</dbReference>
<gene>
    <name evidence="14" type="ORF">CfE428DRAFT_0677</name>
</gene>
<dbReference type="PROSITE" id="PS50112">
    <property type="entry name" value="PAS"/>
    <property type="match status" value="3"/>
</dbReference>
<dbReference type="EC" id="2.7.13.3" evidence="2"/>
<evidence type="ECO:0000256" key="2">
    <source>
        <dbReference type="ARBA" id="ARBA00012438"/>
    </source>
</evidence>
<dbReference type="SUPFAM" id="SSF55785">
    <property type="entry name" value="PYP-like sensor domain (PAS domain)"/>
    <property type="match status" value="3"/>
</dbReference>
<proteinExistence type="predicted"/>
<keyword evidence="5" id="KW-0547">Nucleotide-binding</keyword>
<dbReference type="eggNOG" id="COG4191">
    <property type="taxonomic scope" value="Bacteria"/>
</dbReference>
<feature type="domain" description="PAC" evidence="13">
    <location>
        <begin position="461"/>
        <end position="513"/>
    </location>
</feature>
<dbReference type="Gene3D" id="3.30.450.20">
    <property type="entry name" value="PAS domain"/>
    <property type="match status" value="3"/>
</dbReference>
<evidence type="ECO:0000256" key="4">
    <source>
        <dbReference type="ARBA" id="ARBA00022679"/>
    </source>
</evidence>
<feature type="domain" description="PAC" evidence="13">
    <location>
        <begin position="221"/>
        <end position="273"/>
    </location>
</feature>
<feature type="domain" description="Response regulatory" evidence="11">
    <location>
        <begin position="15"/>
        <end position="131"/>
    </location>
</feature>
<feature type="domain" description="PAS" evidence="12">
    <location>
        <begin position="277"/>
        <end position="316"/>
    </location>
</feature>
<dbReference type="SUPFAM" id="SSF52172">
    <property type="entry name" value="CheY-like"/>
    <property type="match status" value="2"/>
</dbReference>
<evidence type="ECO:0000259" key="12">
    <source>
        <dbReference type="PROSITE" id="PS50112"/>
    </source>
</evidence>
<dbReference type="CDD" id="cd00082">
    <property type="entry name" value="HisKA"/>
    <property type="match status" value="1"/>
</dbReference>
<evidence type="ECO:0000259" key="13">
    <source>
        <dbReference type="PROSITE" id="PS50113"/>
    </source>
</evidence>
<evidence type="ECO:0000256" key="7">
    <source>
        <dbReference type="ARBA" id="ARBA00022840"/>
    </source>
</evidence>
<dbReference type="Pfam" id="PF08448">
    <property type="entry name" value="PAS_4"/>
    <property type="match status" value="1"/>
</dbReference>
<dbReference type="InterPro" id="IPR011006">
    <property type="entry name" value="CheY-like_superfamily"/>
</dbReference>
<dbReference type="InterPro" id="IPR001789">
    <property type="entry name" value="Sig_transdc_resp-reg_receiver"/>
</dbReference>
<dbReference type="InterPro" id="IPR013656">
    <property type="entry name" value="PAS_4"/>
</dbReference>
<organism evidence="14 15">
    <name type="scientific">Chthoniobacter flavus Ellin428</name>
    <dbReference type="NCBI Taxonomy" id="497964"/>
    <lineage>
        <taxon>Bacteria</taxon>
        <taxon>Pseudomonadati</taxon>
        <taxon>Verrucomicrobiota</taxon>
        <taxon>Spartobacteria</taxon>
        <taxon>Chthoniobacterales</taxon>
        <taxon>Chthoniobacteraceae</taxon>
        <taxon>Chthoniobacter</taxon>
    </lineage>
</organism>
<evidence type="ECO:0000256" key="8">
    <source>
        <dbReference type="ARBA" id="ARBA00023012"/>
    </source>
</evidence>
<dbReference type="InterPro" id="IPR036890">
    <property type="entry name" value="HATPase_C_sf"/>
</dbReference>
<comment type="catalytic activity">
    <reaction evidence="1">
        <text>ATP + protein L-histidine = ADP + protein N-phospho-L-histidine.</text>
        <dbReference type="EC" id="2.7.13.3"/>
    </reaction>
</comment>
<dbReference type="InterPro" id="IPR005467">
    <property type="entry name" value="His_kinase_dom"/>
</dbReference>
<dbReference type="Pfam" id="PF00989">
    <property type="entry name" value="PAS"/>
    <property type="match status" value="2"/>
</dbReference>
<evidence type="ECO:0000256" key="1">
    <source>
        <dbReference type="ARBA" id="ARBA00000085"/>
    </source>
</evidence>
<dbReference type="InParanoid" id="B4CVJ0"/>
<reference evidence="14 15" key="1">
    <citation type="journal article" date="2011" name="J. Bacteriol.">
        <title>Genome sequence of Chthoniobacter flavus Ellin428, an aerobic heterotrophic soil bacterium.</title>
        <authorList>
            <person name="Kant R."/>
            <person name="van Passel M.W."/>
            <person name="Palva A."/>
            <person name="Lucas S."/>
            <person name="Lapidus A."/>
            <person name="Glavina Del Rio T."/>
            <person name="Dalin E."/>
            <person name="Tice H."/>
            <person name="Bruce D."/>
            <person name="Goodwin L."/>
            <person name="Pitluck S."/>
            <person name="Larimer F.W."/>
            <person name="Land M.L."/>
            <person name="Hauser L."/>
            <person name="Sangwan P."/>
            <person name="de Vos W.M."/>
            <person name="Janssen P.H."/>
            <person name="Smidt H."/>
        </authorList>
    </citation>
    <scope>NUCLEOTIDE SEQUENCE [LARGE SCALE GENOMIC DNA]</scope>
    <source>
        <strain evidence="14 15">Ellin428</strain>
    </source>
</reference>
<dbReference type="GO" id="GO:0000155">
    <property type="term" value="F:phosphorelay sensor kinase activity"/>
    <property type="evidence" value="ECO:0007669"/>
    <property type="project" value="InterPro"/>
</dbReference>
<dbReference type="InterPro" id="IPR000014">
    <property type="entry name" value="PAS"/>
</dbReference>
<evidence type="ECO:0000259" key="11">
    <source>
        <dbReference type="PROSITE" id="PS50110"/>
    </source>
</evidence>